<dbReference type="InterPro" id="IPR010266">
    <property type="entry name" value="NnrS"/>
</dbReference>
<keyword evidence="1" id="KW-0472">Membrane</keyword>
<reference evidence="2 3" key="1">
    <citation type="submission" date="2018-06" db="EMBL/GenBank/DDBJ databases">
        <title>Genomic Encyclopedia of Archaeal and Bacterial Type Strains, Phase II (KMG-II): from individual species to whole genera.</title>
        <authorList>
            <person name="Goeker M."/>
        </authorList>
    </citation>
    <scope>NUCLEOTIDE SEQUENCE [LARGE SCALE GENOMIC DNA]</scope>
    <source>
        <strain evidence="2 3">DSM 22011</strain>
    </source>
</reference>
<keyword evidence="1" id="KW-0812">Transmembrane</keyword>
<feature type="transmembrane region" description="Helical" evidence="1">
    <location>
        <begin position="271"/>
        <end position="294"/>
    </location>
</feature>
<dbReference type="RefSeq" id="WP_111551372.1">
    <property type="nucleotide sequence ID" value="NZ_LIGL01000086.1"/>
</dbReference>
<dbReference type="EMBL" id="QLMG01000079">
    <property type="protein sequence ID" value="RAK08548.1"/>
    <property type="molecule type" value="Genomic_DNA"/>
</dbReference>
<feature type="transmembrane region" description="Helical" evidence="1">
    <location>
        <begin position="91"/>
        <end position="110"/>
    </location>
</feature>
<dbReference type="Proteomes" id="UP000249165">
    <property type="component" value="Unassembled WGS sequence"/>
</dbReference>
<feature type="transmembrane region" description="Helical" evidence="1">
    <location>
        <begin position="300"/>
        <end position="319"/>
    </location>
</feature>
<feature type="transmembrane region" description="Helical" evidence="1">
    <location>
        <begin position="173"/>
        <end position="195"/>
    </location>
</feature>
<feature type="transmembrane region" description="Helical" evidence="1">
    <location>
        <begin position="242"/>
        <end position="259"/>
    </location>
</feature>
<feature type="transmembrane region" description="Helical" evidence="1">
    <location>
        <begin position="331"/>
        <end position="354"/>
    </location>
</feature>
<dbReference type="AlphaFoldDB" id="A0A327XHM2"/>
<feature type="transmembrane region" description="Helical" evidence="1">
    <location>
        <begin position="62"/>
        <end position="84"/>
    </location>
</feature>
<evidence type="ECO:0000313" key="2">
    <source>
        <dbReference type="EMBL" id="RAK08548.1"/>
    </source>
</evidence>
<proteinExistence type="predicted"/>
<feature type="transmembrane region" description="Helical" evidence="1">
    <location>
        <begin position="116"/>
        <end position="136"/>
    </location>
</feature>
<name>A0A327XHM2_9RHOB</name>
<feature type="transmembrane region" description="Helical" evidence="1">
    <location>
        <begin position="143"/>
        <end position="161"/>
    </location>
</feature>
<dbReference type="Pfam" id="PF05940">
    <property type="entry name" value="NnrS"/>
    <property type="match status" value="1"/>
</dbReference>
<evidence type="ECO:0000313" key="3">
    <source>
        <dbReference type="Proteomes" id="UP000249165"/>
    </source>
</evidence>
<protein>
    <submittedName>
        <fullName evidence="2">Uncharacterized protein involved in response to NO</fullName>
    </submittedName>
</protein>
<keyword evidence="3" id="KW-1185">Reference proteome</keyword>
<feature type="transmembrane region" description="Helical" evidence="1">
    <location>
        <begin position="366"/>
        <end position="388"/>
    </location>
</feature>
<dbReference type="OrthoDB" id="9770040at2"/>
<sequence>MTPASVKRLFSAGYRVFFLLAGLFAVFAMLVWESSLAIEAAGGTVSYGFATAPQMWHAHELIYGYGAAVIAGFLLTAAPGWTGLRAAPSGFFALASAIWVAGRLAVWWSASLPPLLVAGIDLVFLPIVGAHVLTLLLKRPKPAQMMILGVIALLWSGNAVMHGDWVGAGGDAWLGARVGVLALATLIVILGGRVTPAFTRNAMVRTGREHRLPRNPVRLGIAAIAPAIAASLTLLVGLPMEIPGALAAIAGLVALARLARWRGGWTFGQPILWSLHLSYGLNALGLVLTGLAWSGIGSELAGLHLLAIGGIGSMTLAVMSRAALGHSGRPLVAPAPVAVAYGLVPLAALIRFAASASPTLHDAGVLLAGGLWIVAFTLYVVALWPVFWGERGIAKPAQA</sequence>
<evidence type="ECO:0000256" key="1">
    <source>
        <dbReference type="SAM" id="Phobius"/>
    </source>
</evidence>
<comment type="caution">
    <text evidence="2">The sequence shown here is derived from an EMBL/GenBank/DDBJ whole genome shotgun (WGS) entry which is preliminary data.</text>
</comment>
<gene>
    <name evidence="2" type="ORF">ATI53_107914</name>
</gene>
<keyword evidence="1" id="KW-1133">Transmembrane helix</keyword>
<accession>A0A327XHM2</accession>
<feature type="transmembrane region" description="Helical" evidence="1">
    <location>
        <begin position="12"/>
        <end position="32"/>
    </location>
</feature>
<organism evidence="2 3">
    <name type="scientific">Salipiger aestuarii</name>
    <dbReference type="NCBI Taxonomy" id="568098"/>
    <lineage>
        <taxon>Bacteria</taxon>
        <taxon>Pseudomonadati</taxon>
        <taxon>Pseudomonadota</taxon>
        <taxon>Alphaproteobacteria</taxon>
        <taxon>Rhodobacterales</taxon>
        <taxon>Roseobacteraceae</taxon>
        <taxon>Salipiger</taxon>
    </lineage>
</organism>
<feature type="transmembrane region" description="Helical" evidence="1">
    <location>
        <begin position="216"/>
        <end position="236"/>
    </location>
</feature>